<evidence type="ECO:0000259" key="1">
    <source>
        <dbReference type="Pfam" id="PF00814"/>
    </source>
</evidence>
<evidence type="ECO:0000313" key="2">
    <source>
        <dbReference type="EMBL" id="MDQ0168285.1"/>
    </source>
</evidence>
<evidence type="ECO:0000313" key="3">
    <source>
        <dbReference type="Proteomes" id="UP001235840"/>
    </source>
</evidence>
<dbReference type="PANTHER" id="PTHR11735:SF11">
    <property type="entry name" value="TRNA THREONYLCARBAMOYLADENOSINE BIOSYNTHESIS PROTEIN TSAB"/>
    <property type="match status" value="1"/>
</dbReference>
<dbReference type="InterPro" id="IPR000905">
    <property type="entry name" value="Gcp-like_dom"/>
</dbReference>
<accession>A0ABT9W612</accession>
<gene>
    <name evidence="2" type="ORF">J2S11_004247</name>
</gene>
<sequence>MKLLAIDTANWPLGVAIMEEGKLLGEVNTQVSKNHSIRLMPTVEWLCEQVQIQPKELDGIAVAQGPGSYTGVRIGVTTAKTLAWSLKIPLLGVSSLQIIAQNRASFPGLIVPLVDARRERVYCGKYQSKALADGFIVQGEDRLVGIEDLCHELSSTEGQILFIGEGVRVYREQLEAALKDRAIFAAEVEHPPRASQLAHIAFTQWKESLEKAEDIHSFSPEYLQLAEAEATWQKNNR</sequence>
<dbReference type="RefSeq" id="WP_307397908.1">
    <property type="nucleotide sequence ID" value="NZ_BAAADK010000004.1"/>
</dbReference>
<organism evidence="2 3">
    <name type="scientific">Caldalkalibacillus horti</name>
    <dbReference type="NCBI Taxonomy" id="77523"/>
    <lineage>
        <taxon>Bacteria</taxon>
        <taxon>Bacillati</taxon>
        <taxon>Bacillota</taxon>
        <taxon>Bacilli</taxon>
        <taxon>Bacillales</taxon>
        <taxon>Bacillaceae</taxon>
        <taxon>Caldalkalibacillus</taxon>
    </lineage>
</organism>
<reference evidence="2 3" key="1">
    <citation type="submission" date="2023-07" db="EMBL/GenBank/DDBJ databases">
        <title>Genomic Encyclopedia of Type Strains, Phase IV (KMG-IV): sequencing the most valuable type-strain genomes for metagenomic binning, comparative biology and taxonomic classification.</title>
        <authorList>
            <person name="Goeker M."/>
        </authorList>
    </citation>
    <scope>NUCLEOTIDE SEQUENCE [LARGE SCALE GENOMIC DNA]</scope>
    <source>
        <strain evidence="2 3">DSM 12751</strain>
    </source>
</reference>
<dbReference type="InterPro" id="IPR022496">
    <property type="entry name" value="T6A_TsaB"/>
</dbReference>
<dbReference type="InterPro" id="IPR043129">
    <property type="entry name" value="ATPase_NBD"/>
</dbReference>
<proteinExistence type="predicted"/>
<dbReference type="Gene3D" id="3.30.420.40">
    <property type="match status" value="2"/>
</dbReference>
<name>A0ABT9W612_9BACI</name>
<protein>
    <submittedName>
        <fullName evidence="2">tRNA threonylcarbamoyladenosine biosynthesis protein TsaB</fullName>
    </submittedName>
</protein>
<feature type="domain" description="Gcp-like" evidence="1">
    <location>
        <begin position="30"/>
        <end position="232"/>
    </location>
</feature>
<dbReference type="Pfam" id="PF00814">
    <property type="entry name" value="TsaD"/>
    <property type="match status" value="1"/>
</dbReference>
<dbReference type="PANTHER" id="PTHR11735">
    <property type="entry name" value="TRNA N6-ADENOSINE THREONYLCARBAMOYLTRANSFERASE"/>
    <property type="match status" value="1"/>
</dbReference>
<keyword evidence="3" id="KW-1185">Reference proteome</keyword>
<dbReference type="Proteomes" id="UP001235840">
    <property type="component" value="Unassembled WGS sequence"/>
</dbReference>
<comment type="caution">
    <text evidence="2">The sequence shown here is derived from an EMBL/GenBank/DDBJ whole genome shotgun (WGS) entry which is preliminary data.</text>
</comment>
<dbReference type="NCBIfam" id="TIGR03725">
    <property type="entry name" value="T6A_YeaZ"/>
    <property type="match status" value="1"/>
</dbReference>
<dbReference type="EMBL" id="JAUSTY010000027">
    <property type="protein sequence ID" value="MDQ0168285.1"/>
    <property type="molecule type" value="Genomic_DNA"/>
</dbReference>
<dbReference type="CDD" id="cd24032">
    <property type="entry name" value="ASKHA_NBD_TsaB"/>
    <property type="match status" value="1"/>
</dbReference>
<dbReference type="SUPFAM" id="SSF53067">
    <property type="entry name" value="Actin-like ATPase domain"/>
    <property type="match status" value="2"/>
</dbReference>